<dbReference type="Proteomes" id="UP000001572">
    <property type="component" value="Chromosome"/>
</dbReference>
<dbReference type="AlphaFoldDB" id="A6TQS7"/>
<dbReference type="RefSeq" id="WP_012063520.1">
    <property type="nucleotide sequence ID" value="NC_009633.1"/>
</dbReference>
<dbReference type="OrthoDB" id="3066591at2"/>
<sequence>MKTRITVGGVPWEELTEDHQQRVKDFVTGHVRRIVSEEVNSMIEKGKSMEEIKRFLKIN</sequence>
<dbReference type="KEGG" id="amt:Amet_2391"/>
<protein>
    <submittedName>
        <fullName evidence="1">Uncharacterized protein</fullName>
    </submittedName>
</protein>
<name>A6TQS7_ALKMQ</name>
<evidence type="ECO:0000313" key="1">
    <source>
        <dbReference type="EMBL" id="ABR48545.1"/>
    </source>
</evidence>
<dbReference type="STRING" id="293826.Amet_2391"/>
<evidence type="ECO:0000313" key="2">
    <source>
        <dbReference type="Proteomes" id="UP000001572"/>
    </source>
</evidence>
<organism evidence="1 2">
    <name type="scientific">Alkaliphilus metalliredigens (strain QYMF)</name>
    <dbReference type="NCBI Taxonomy" id="293826"/>
    <lineage>
        <taxon>Bacteria</taxon>
        <taxon>Bacillati</taxon>
        <taxon>Bacillota</taxon>
        <taxon>Clostridia</taxon>
        <taxon>Peptostreptococcales</taxon>
        <taxon>Natronincolaceae</taxon>
        <taxon>Alkaliphilus</taxon>
    </lineage>
</organism>
<keyword evidence="2" id="KW-1185">Reference proteome</keyword>
<proteinExistence type="predicted"/>
<accession>A6TQS7</accession>
<reference evidence="2" key="1">
    <citation type="journal article" date="2016" name="Genome Announc.">
        <title>Complete genome sequence of Alkaliphilus metalliredigens strain QYMF, an alkaliphilic and metal-reducing bacterium isolated from borax-contaminated leachate ponds.</title>
        <authorList>
            <person name="Hwang C."/>
            <person name="Copeland A."/>
            <person name="Lucas S."/>
            <person name="Lapidus A."/>
            <person name="Barry K."/>
            <person name="Detter J.C."/>
            <person name="Glavina Del Rio T."/>
            <person name="Hammon N."/>
            <person name="Israni S."/>
            <person name="Dalin E."/>
            <person name="Tice H."/>
            <person name="Pitluck S."/>
            <person name="Chertkov O."/>
            <person name="Brettin T."/>
            <person name="Bruce D."/>
            <person name="Han C."/>
            <person name="Schmutz J."/>
            <person name="Larimer F."/>
            <person name="Land M.L."/>
            <person name="Hauser L."/>
            <person name="Kyrpides N."/>
            <person name="Mikhailova N."/>
            <person name="Ye Q."/>
            <person name="Zhou J."/>
            <person name="Richardson P."/>
            <person name="Fields M.W."/>
        </authorList>
    </citation>
    <scope>NUCLEOTIDE SEQUENCE [LARGE SCALE GENOMIC DNA]</scope>
    <source>
        <strain evidence="2">QYMF</strain>
    </source>
</reference>
<dbReference type="EMBL" id="CP000724">
    <property type="protein sequence ID" value="ABR48545.1"/>
    <property type="molecule type" value="Genomic_DNA"/>
</dbReference>
<gene>
    <name evidence="1" type="ordered locus">Amet_2391</name>
</gene>
<dbReference type="HOGENOM" id="CLU_2949987_0_0_9"/>